<keyword evidence="5 6" id="KW-0472">Membrane</keyword>
<dbReference type="AlphaFoldDB" id="A0A952KP71"/>
<comment type="subcellular location">
    <subcellularLocation>
        <location evidence="1">Membrane</location>
        <topology evidence="1">Multi-pass membrane protein</topology>
    </subcellularLocation>
</comment>
<feature type="transmembrane region" description="Helical" evidence="6">
    <location>
        <begin position="346"/>
        <end position="367"/>
    </location>
</feature>
<feature type="transmembrane region" description="Helical" evidence="6">
    <location>
        <begin position="91"/>
        <end position="110"/>
    </location>
</feature>
<feature type="transmembrane region" description="Helical" evidence="6">
    <location>
        <begin position="320"/>
        <end position="339"/>
    </location>
</feature>
<feature type="transmembrane region" description="Helical" evidence="6">
    <location>
        <begin position="379"/>
        <end position="397"/>
    </location>
</feature>
<accession>A0A952KP71</accession>
<dbReference type="Gene3D" id="1.20.1250.20">
    <property type="entry name" value="MFS general substrate transporter like domains"/>
    <property type="match status" value="1"/>
</dbReference>
<gene>
    <name evidence="8" type="ORF">JF625_29450</name>
</gene>
<evidence type="ECO:0000313" key="9">
    <source>
        <dbReference type="Proteomes" id="UP000700706"/>
    </source>
</evidence>
<evidence type="ECO:0000256" key="1">
    <source>
        <dbReference type="ARBA" id="ARBA00004141"/>
    </source>
</evidence>
<dbReference type="InterPro" id="IPR036259">
    <property type="entry name" value="MFS_trans_sf"/>
</dbReference>
<evidence type="ECO:0000259" key="7">
    <source>
        <dbReference type="PROSITE" id="PS50850"/>
    </source>
</evidence>
<keyword evidence="2" id="KW-0813">Transport</keyword>
<feature type="transmembrane region" description="Helical" evidence="6">
    <location>
        <begin position="212"/>
        <end position="231"/>
    </location>
</feature>
<proteinExistence type="predicted"/>
<protein>
    <submittedName>
        <fullName evidence="8">MFS transporter</fullName>
    </submittedName>
</protein>
<feature type="transmembrane region" description="Helical" evidence="6">
    <location>
        <begin position="281"/>
        <end position="300"/>
    </location>
</feature>
<dbReference type="PROSITE" id="PS50850">
    <property type="entry name" value="MFS"/>
    <property type="match status" value="1"/>
</dbReference>
<evidence type="ECO:0000313" key="8">
    <source>
        <dbReference type="EMBL" id="MBW8729264.1"/>
    </source>
</evidence>
<feature type="transmembrane region" description="Helical" evidence="6">
    <location>
        <begin position="179"/>
        <end position="200"/>
    </location>
</feature>
<sequence length="536" mass="57705">MTVALEAAGARTSPTAAPCLRPVAGVAAVLLGAVISTLNTRVTSFGLADIRGGLGLGFDEGSWLTTAFSASQMVVAPCAAWFSIVIGTRRFLIWASVIFILSSLLLPFMAGYEAVIALQTIRGLAVGTFIPASLGFILRSLAPRWWIWGIAAYAFRFTFSQNVAASLEAWYSETGQWQWIFWQNVVLTSAMALIILWAVPREGINRELLRRTDWGGIIFAGLGFGLLYVALDQGNRLDWLNSGVVVGCLAGGLLLVAAFIVNEAIVERPLIHLRVLSQTNVAVPALLICSYGFGAQATAYVLPDYLTRIQGLRALQVGDVLNWIALPQVLIIPLVVLALRRIDARLLLAVGFALIAIGSWMDTGLTHDWAGGDFLPSQIVEAVGLAIGLTSLVTFAVSNIKPPQAAAIAATIQISRLFGIELGTAFMQTFVRVREQVYSNLIGQHLSAGSDVVDRVVTALSNVFGQRANNIGLETSQGMAQAGRFVQREAYVLAYIDGFWIVAWVLALALLLLVLLRRPPPNPMTPPRIDAPAPSR</sequence>
<dbReference type="SUPFAM" id="SSF103473">
    <property type="entry name" value="MFS general substrate transporter"/>
    <property type="match status" value="1"/>
</dbReference>
<dbReference type="Pfam" id="PF07690">
    <property type="entry name" value="MFS_1"/>
    <property type="match status" value="1"/>
</dbReference>
<dbReference type="EMBL" id="JAEKLZ010000509">
    <property type="protein sequence ID" value="MBW8729264.1"/>
    <property type="molecule type" value="Genomic_DNA"/>
</dbReference>
<keyword evidence="3 6" id="KW-0812">Transmembrane</keyword>
<feature type="domain" description="Major facilitator superfamily (MFS) profile" evidence="7">
    <location>
        <begin position="25"/>
        <end position="521"/>
    </location>
</feature>
<evidence type="ECO:0000256" key="4">
    <source>
        <dbReference type="ARBA" id="ARBA00022989"/>
    </source>
</evidence>
<evidence type="ECO:0000256" key="2">
    <source>
        <dbReference type="ARBA" id="ARBA00022448"/>
    </source>
</evidence>
<feature type="transmembrane region" description="Helical" evidence="6">
    <location>
        <begin position="116"/>
        <end position="138"/>
    </location>
</feature>
<evidence type="ECO:0000256" key="6">
    <source>
        <dbReference type="SAM" id="Phobius"/>
    </source>
</evidence>
<dbReference type="InterPro" id="IPR011701">
    <property type="entry name" value="MFS"/>
</dbReference>
<dbReference type="GO" id="GO:0022857">
    <property type="term" value="F:transmembrane transporter activity"/>
    <property type="evidence" value="ECO:0007669"/>
    <property type="project" value="InterPro"/>
</dbReference>
<dbReference type="PANTHER" id="PTHR42718">
    <property type="entry name" value="MAJOR FACILITATOR SUPERFAMILY MULTIDRUG TRANSPORTER MFSC"/>
    <property type="match status" value="1"/>
</dbReference>
<feature type="transmembrane region" description="Helical" evidence="6">
    <location>
        <begin position="243"/>
        <end position="261"/>
    </location>
</feature>
<name>A0A952KP71_9PROT</name>
<keyword evidence="4 6" id="KW-1133">Transmembrane helix</keyword>
<dbReference type="GO" id="GO:0016020">
    <property type="term" value="C:membrane"/>
    <property type="evidence" value="ECO:0007669"/>
    <property type="project" value="UniProtKB-SubCell"/>
</dbReference>
<evidence type="ECO:0000256" key="3">
    <source>
        <dbReference type="ARBA" id="ARBA00022692"/>
    </source>
</evidence>
<comment type="caution">
    <text evidence="8">The sequence shown here is derived from an EMBL/GenBank/DDBJ whole genome shotgun (WGS) entry which is preliminary data.</text>
</comment>
<feature type="transmembrane region" description="Helical" evidence="6">
    <location>
        <begin position="145"/>
        <end position="167"/>
    </location>
</feature>
<dbReference type="Proteomes" id="UP000700706">
    <property type="component" value="Unassembled WGS sequence"/>
</dbReference>
<dbReference type="PANTHER" id="PTHR42718:SF9">
    <property type="entry name" value="MAJOR FACILITATOR SUPERFAMILY MULTIDRUG TRANSPORTER MFSC"/>
    <property type="match status" value="1"/>
</dbReference>
<evidence type="ECO:0000256" key="5">
    <source>
        <dbReference type="ARBA" id="ARBA00023136"/>
    </source>
</evidence>
<feature type="transmembrane region" description="Helical" evidence="6">
    <location>
        <begin position="63"/>
        <end position="84"/>
    </location>
</feature>
<feature type="transmembrane region" description="Helical" evidence="6">
    <location>
        <begin position="492"/>
        <end position="516"/>
    </location>
</feature>
<reference evidence="8" key="1">
    <citation type="submission" date="2020-06" db="EMBL/GenBank/DDBJ databases">
        <title>Stable isotope informed genome-resolved metagenomics uncovers potential trophic interactions in rhizosphere soil.</title>
        <authorList>
            <person name="Starr E.P."/>
            <person name="Shi S."/>
            <person name="Blazewicz S.J."/>
            <person name="Koch B.J."/>
            <person name="Probst A.J."/>
            <person name="Hungate B.A."/>
            <person name="Pett-Ridge J."/>
            <person name="Firestone M.K."/>
            <person name="Banfield J.F."/>
        </authorList>
    </citation>
    <scope>NUCLEOTIDE SEQUENCE</scope>
    <source>
        <strain evidence="8">YM_69_17</strain>
    </source>
</reference>
<organism evidence="8 9">
    <name type="scientific">Inquilinus limosus</name>
    <dbReference type="NCBI Taxonomy" id="171674"/>
    <lineage>
        <taxon>Bacteria</taxon>
        <taxon>Pseudomonadati</taxon>
        <taxon>Pseudomonadota</taxon>
        <taxon>Alphaproteobacteria</taxon>
        <taxon>Rhodospirillales</taxon>
        <taxon>Rhodospirillaceae</taxon>
        <taxon>Inquilinus</taxon>
    </lineage>
</organism>
<dbReference type="InterPro" id="IPR020846">
    <property type="entry name" value="MFS_dom"/>
</dbReference>